<reference evidence="1" key="1">
    <citation type="journal article" date="2023" name="Mol. Phylogenet. Evol.">
        <title>Genome-scale phylogeny and comparative genomics of the fungal order Sordariales.</title>
        <authorList>
            <person name="Hensen N."/>
            <person name="Bonometti L."/>
            <person name="Westerberg I."/>
            <person name="Brannstrom I.O."/>
            <person name="Guillou S."/>
            <person name="Cros-Aarteil S."/>
            <person name="Calhoun S."/>
            <person name="Haridas S."/>
            <person name="Kuo A."/>
            <person name="Mondo S."/>
            <person name="Pangilinan J."/>
            <person name="Riley R."/>
            <person name="LaButti K."/>
            <person name="Andreopoulos B."/>
            <person name="Lipzen A."/>
            <person name="Chen C."/>
            <person name="Yan M."/>
            <person name="Daum C."/>
            <person name="Ng V."/>
            <person name="Clum A."/>
            <person name="Steindorff A."/>
            <person name="Ohm R.A."/>
            <person name="Martin F."/>
            <person name="Silar P."/>
            <person name="Natvig D.O."/>
            <person name="Lalanne C."/>
            <person name="Gautier V."/>
            <person name="Ament-Velasquez S.L."/>
            <person name="Kruys A."/>
            <person name="Hutchinson M.I."/>
            <person name="Powell A.J."/>
            <person name="Barry K."/>
            <person name="Miller A.N."/>
            <person name="Grigoriev I.V."/>
            <person name="Debuchy R."/>
            <person name="Gladieux P."/>
            <person name="Hiltunen Thoren M."/>
            <person name="Johannesson H."/>
        </authorList>
    </citation>
    <scope>NUCLEOTIDE SEQUENCE</scope>
    <source>
        <strain evidence="1">CBS 508.74</strain>
    </source>
</reference>
<dbReference type="AlphaFoldDB" id="A0AAN6QF91"/>
<evidence type="ECO:0000313" key="2">
    <source>
        <dbReference type="Proteomes" id="UP001302812"/>
    </source>
</evidence>
<proteinExistence type="predicted"/>
<dbReference type="Proteomes" id="UP001302812">
    <property type="component" value="Unassembled WGS sequence"/>
</dbReference>
<dbReference type="RefSeq" id="XP_064666101.1">
    <property type="nucleotide sequence ID" value="XM_064818157.1"/>
</dbReference>
<gene>
    <name evidence="1" type="ORF">N656DRAFT_801692</name>
</gene>
<dbReference type="GeneID" id="89942282"/>
<dbReference type="EMBL" id="MU853362">
    <property type="protein sequence ID" value="KAK4108531.1"/>
    <property type="molecule type" value="Genomic_DNA"/>
</dbReference>
<evidence type="ECO:0008006" key="3">
    <source>
        <dbReference type="Google" id="ProtNLM"/>
    </source>
</evidence>
<keyword evidence="2" id="KW-1185">Reference proteome</keyword>
<reference evidence="1" key="2">
    <citation type="submission" date="2023-05" db="EMBL/GenBank/DDBJ databases">
        <authorList>
            <consortium name="Lawrence Berkeley National Laboratory"/>
            <person name="Steindorff A."/>
            <person name="Hensen N."/>
            <person name="Bonometti L."/>
            <person name="Westerberg I."/>
            <person name="Brannstrom I.O."/>
            <person name="Guillou S."/>
            <person name="Cros-Aarteil S."/>
            <person name="Calhoun S."/>
            <person name="Haridas S."/>
            <person name="Kuo A."/>
            <person name="Mondo S."/>
            <person name="Pangilinan J."/>
            <person name="Riley R."/>
            <person name="Labutti K."/>
            <person name="Andreopoulos B."/>
            <person name="Lipzen A."/>
            <person name="Chen C."/>
            <person name="Yanf M."/>
            <person name="Daum C."/>
            <person name="Ng V."/>
            <person name="Clum A."/>
            <person name="Ohm R."/>
            <person name="Martin F."/>
            <person name="Silar P."/>
            <person name="Natvig D."/>
            <person name="Lalanne C."/>
            <person name="Gautier V."/>
            <person name="Ament-Velasquez S.L."/>
            <person name="Kruys A."/>
            <person name="Hutchinson M.I."/>
            <person name="Powell A.J."/>
            <person name="Barry K."/>
            <person name="Miller A.N."/>
            <person name="Grigoriev I.V."/>
            <person name="Debuchy R."/>
            <person name="Gladieux P."/>
            <person name="Thoren M.H."/>
            <person name="Johannesson H."/>
        </authorList>
    </citation>
    <scope>NUCLEOTIDE SEQUENCE</scope>
    <source>
        <strain evidence="1">CBS 508.74</strain>
    </source>
</reference>
<sequence length="236" mass="27437">MATSEHVRQPSILEDYHVGQVMSLRVLPNKDFNIRVRIRKLPISQTFSCGMVVSVVHENEPETTAFLKLFDRRFAHMLRYNLSIPPWTKVREESYMGRIQSSALDRFLHPTDVGHIENHGDYDPAESEILLAEELLKMYKLDVDLNPPDADGDHDMFHVKGILLEYIEGFPLSEMRQHATELEWLEIVQKANGIIQTMGGHDVLHGDPRSQNFIVSRMEREDGTKELRVFYRPRDR</sequence>
<protein>
    <recommendedName>
        <fullName evidence="3">Protein kinase domain-containing protein</fullName>
    </recommendedName>
</protein>
<comment type="caution">
    <text evidence="1">The sequence shown here is derived from an EMBL/GenBank/DDBJ whole genome shotgun (WGS) entry which is preliminary data.</text>
</comment>
<name>A0AAN6QF91_9PEZI</name>
<organism evidence="1 2">
    <name type="scientific">Canariomyces notabilis</name>
    <dbReference type="NCBI Taxonomy" id="2074819"/>
    <lineage>
        <taxon>Eukaryota</taxon>
        <taxon>Fungi</taxon>
        <taxon>Dikarya</taxon>
        <taxon>Ascomycota</taxon>
        <taxon>Pezizomycotina</taxon>
        <taxon>Sordariomycetes</taxon>
        <taxon>Sordariomycetidae</taxon>
        <taxon>Sordariales</taxon>
        <taxon>Chaetomiaceae</taxon>
        <taxon>Canariomyces</taxon>
    </lineage>
</organism>
<evidence type="ECO:0000313" key="1">
    <source>
        <dbReference type="EMBL" id="KAK4108531.1"/>
    </source>
</evidence>
<accession>A0AAN6QF91</accession>